<dbReference type="OrthoDB" id="245989at2759"/>
<comment type="caution">
    <text evidence="9">The sequence shown here is derived from an EMBL/GenBank/DDBJ whole genome shotgun (WGS) entry which is preliminary data.</text>
</comment>
<comment type="subcellular location">
    <subcellularLocation>
        <location evidence="1">Membrane</location>
        <topology evidence="1">Multi-pass membrane protein</topology>
    </subcellularLocation>
</comment>
<dbReference type="PROSITE" id="PS00211">
    <property type="entry name" value="ABC_TRANSPORTER_1"/>
    <property type="match status" value="1"/>
</dbReference>
<dbReference type="GO" id="GO:0016887">
    <property type="term" value="F:ATP hydrolysis activity"/>
    <property type="evidence" value="ECO:0007669"/>
    <property type="project" value="InterPro"/>
</dbReference>
<proteinExistence type="inferred from homology"/>
<dbReference type="AlphaFoldDB" id="A0A132A0X6"/>
<keyword evidence="5" id="KW-0547">Nucleotide-binding</keyword>
<protein>
    <submittedName>
        <fullName evidence="9">ABC transporter sub-family G-like protein 7</fullName>
    </submittedName>
</protein>
<evidence type="ECO:0000256" key="7">
    <source>
        <dbReference type="ARBA" id="ARBA00022989"/>
    </source>
</evidence>
<dbReference type="InterPro" id="IPR017871">
    <property type="entry name" value="ABC_transporter-like_CS"/>
</dbReference>
<dbReference type="InterPro" id="IPR003593">
    <property type="entry name" value="AAA+_ATPase"/>
</dbReference>
<dbReference type="Pfam" id="PF01061">
    <property type="entry name" value="ABC2_membrane"/>
    <property type="match status" value="1"/>
</dbReference>
<evidence type="ECO:0000256" key="3">
    <source>
        <dbReference type="ARBA" id="ARBA00022448"/>
    </source>
</evidence>
<dbReference type="PROSITE" id="PS50893">
    <property type="entry name" value="ABC_TRANSPORTER_2"/>
    <property type="match status" value="1"/>
</dbReference>
<dbReference type="EMBL" id="JXLN01008822">
    <property type="protein sequence ID" value="KPM04459.1"/>
    <property type="molecule type" value="Genomic_DNA"/>
</dbReference>
<dbReference type="InterPro" id="IPR027417">
    <property type="entry name" value="P-loop_NTPase"/>
</dbReference>
<evidence type="ECO:0000256" key="4">
    <source>
        <dbReference type="ARBA" id="ARBA00022692"/>
    </source>
</evidence>
<comment type="similarity">
    <text evidence="2">Belongs to the ABC transporter superfamily. ABCG family. Eye pigment precursor importer (TC 3.A.1.204) subfamily.</text>
</comment>
<organism evidence="9 10">
    <name type="scientific">Sarcoptes scabiei</name>
    <name type="common">Itch mite</name>
    <name type="synonym">Acarus scabiei</name>
    <dbReference type="NCBI Taxonomy" id="52283"/>
    <lineage>
        <taxon>Eukaryota</taxon>
        <taxon>Metazoa</taxon>
        <taxon>Ecdysozoa</taxon>
        <taxon>Arthropoda</taxon>
        <taxon>Chelicerata</taxon>
        <taxon>Arachnida</taxon>
        <taxon>Acari</taxon>
        <taxon>Acariformes</taxon>
        <taxon>Sarcoptiformes</taxon>
        <taxon>Astigmata</taxon>
        <taxon>Psoroptidia</taxon>
        <taxon>Sarcoptoidea</taxon>
        <taxon>Sarcoptidae</taxon>
        <taxon>Sarcoptinae</taxon>
        <taxon>Sarcoptes</taxon>
    </lineage>
</organism>
<dbReference type="Gene3D" id="3.40.50.300">
    <property type="entry name" value="P-loop containing nucleotide triphosphate hydrolases"/>
    <property type="match status" value="1"/>
</dbReference>
<evidence type="ECO:0000256" key="5">
    <source>
        <dbReference type="ARBA" id="ARBA00022741"/>
    </source>
</evidence>
<keyword evidence="7" id="KW-1133">Transmembrane helix</keyword>
<evidence type="ECO:0000256" key="1">
    <source>
        <dbReference type="ARBA" id="ARBA00004141"/>
    </source>
</evidence>
<dbReference type="Pfam" id="PF00005">
    <property type="entry name" value="ABC_tran"/>
    <property type="match status" value="1"/>
</dbReference>
<evidence type="ECO:0000256" key="8">
    <source>
        <dbReference type="ARBA" id="ARBA00023136"/>
    </source>
</evidence>
<gene>
    <name evidence="9" type="ORF">QR98_0029070</name>
</gene>
<dbReference type="GO" id="GO:0005886">
    <property type="term" value="C:plasma membrane"/>
    <property type="evidence" value="ECO:0007669"/>
    <property type="project" value="TreeGrafter"/>
</dbReference>
<dbReference type="PANTHER" id="PTHR48041:SF78">
    <property type="entry name" value="ABC TRANSPORTER EXPRESSED IN TRACHEA, ISOFORM A"/>
    <property type="match status" value="1"/>
</dbReference>
<sequence>MPIYSKPFNLYDLLIEIHRLFRLIFFLDFRNFFFINFNIICFIILIYLMVNSDMVKPSGCQKLPQFLNETFSITNRSVQKCQESLRETMLFRTYTSFQLLLLHLKAGNAIGNSALYIINVIRIFRNEHRNGWYSVGAFFWSTQIIFLLAMALNAIVFTLTTYFVVQIPIDHYEINCFRIVNLFFFTLLIIIYFQSFGILCGTLFSSNAEIAVVVANFILNNLTIVNGLLITLEIMKKPFLVQISNYLGYRYLTDGLLYAFYGIDRCDPQTEHSIMLKRLFIDDSNIYWNIRPAIIIIIIVRLEIYLVTFMKTNSSIVSKLCYRKKNRLKKIQAEIQPIDYSVTRSGDQSVEKNTLDADNNTPSFKEDKSKKCFEPNNRLLIAWRNLNLFASDSIYETRDLPQKSHHQFDSKQLILSDQNGHLRFGTLNALMGTSGAGKTSLLKTLNGQMKIRLASSTEFHLSRFTPIRTCYITQDISKHLLPGLTVRQSLIYAARLKNINQTIGCDVEKIVSELMRELDLIDTAETLVQNCSGGQRKRIALALELTSLKLPNLICIDEPTSGLDSSSALFVAKYLKRLVRYHPYITIVASIHQPSTELLMIFDHCYLLARDGILIYSGRPDSMRSYLEECLEKNDLQCIPVEMLIKYSCYGGNNRKVQQMSRIINEREKNLEQEIQTDLVQILDGIPLNRNRFNLISITILFERYLNYFLHNRWIEWAIFYTIYISLGLIFRSFFNPSIAEPNGCLSFDDDLIGACFDLSDSKLLEESQIHNSTSYVVSASFFFCFIVSIQTMFTFNYEMEFFANEHRNANIANDDYFFFIYFFPFIFNHLGWYGCGAFYAVKILFEILPIFPIVFIFIYIIDIYSSIVSNNFFLWNSIILLLAVISCHAISHIVAILTDGRLIIMVVTLITFFCLFFLLSNCYNNVSEMGLILSSLSKFSILLPLNQGILWLIYGGDRCKPDEIQTILMKLDIPNSVEFFWQNLLWLILLALFYHTVALIILIAKKTTRDNRRKRCERVRKYGEDILLWNSNSKTAI</sequence>
<name>A0A132A0X6_SARSC</name>
<dbReference type="GO" id="GO:0140359">
    <property type="term" value="F:ABC-type transporter activity"/>
    <property type="evidence" value="ECO:0007669"/>
    <property type="project" value="InterPro"/>
</dbReference>
<dbReference type="InterPro" id="IPR013525">
    <property type="entry name" value="ABC2_TM"/>
</dbReference>
<accession>A0A132A0X6</accession>
<dbReference type="InterPro" id="IPR003439">
    <property type="entry name" value="ABC_transporter-like_ATP-bd"/>
</dbReference>
<dbReference type="SUPFAM" id="SSF52540">
    <property type="entry name" value="P-loop containing nucleoside triphosphate hydrolases"/>
    <property type="match status" value="1"/>
</dbReference>
<keyword evidence="6" id="KW-0067">ATP-binding</keyword>
<keyword evidence="4" id="KW-0812">Transmembrane</keyword>
<reference evidence="9 10" key="1">
    <citation type="journal article" date="2015" name="Parasit. Vectors">
        <title>Draft genome of the scabies mite.</title>
        <authorList>
            <person name="Rider S.D.Jr."/>
            <person name="Morgan M.S."/>
            <person name="Arlian L.G."/>
        </authorList>
    </citation>
    <scope>NUCLEOTIDE SEQUENCE [LARGE SCALE GENOMIC DNA]</scope>
    <source>
        <strain evidence="9">Arlian Lab</strain>
    </source>
</reference>
<keyword evidence="8" id="KW-0472">Membrane</keyword>
<dbReference type="SMART" id="SM00382">
    <property type="entry name" value="AAA"/>
    <property type="match status" value="1"/>
</dbReference>
<evidence type="ECO:0000256" key="2">
    <source>
        <dbReference type="ARBA" id="ARBA00005814"/>
    </source>
</evidence>
<dbReference type="Proteomes" id="UP000616769">
    <property type="component" value="Unassembled WGS sequence"/>
</dbReference>
<dbReference type="PANTHER" id="PTHR48041">
    <property type="entry name" value="ABC TRANSPORTER G FAMILY MEMBER 28"/>
    <property type="match status" value="1"/>
</dbReference>
<keyword evidence="3" id="KW-0813">Transport</keyword>
<evidence type="ECO:0000313" key="10">
    <source>
        <dbReference type="Proteomes" id="UP000616769"/>
    </source>
</evidence>
<dbReference type="VEuPathDB" id="VectorBase:SSCA006448"/>
<evidence type="ECO:0000256" key="6">
    <source>
        <dbReference type="ARBA" id="ARBA00022840"/>
    </source>
</evidence>
<evidence type="ECO:0000313" key="9">
    <source>
        <dbReference type="EMBL" id="KPM04459.1"/>
    </source>
</evidence>
<dbReference type="InterPro" id="IPR050352">
    <property type="entry name" value="ABCG_transporters"/>
</dbReference>
<dbReference type="GO" id="GO:0005524">
    <property type="term" value="F:ATP binding"/>
    <property type="evidence" value="ECO:0007669"/>
    <property type="project" value="UniProtKB-KW"/>
</dbReference>